<sequence length="128" mass="14549">MRFNLHILTLSMLMLAAVSGLLWFYYGEYQQKSDEYQKLSQRYEQQQTITDNAFQTIRIINDITRVNNENRKRSAVDSAQIQAAIKTVVVGNDCASRAVPDRAVVRLQQHANRIRSGTVDADSDASAR</sequence>
<evidence type="ECO:0008006" key="4">
    <source>
        <dbReference type="Google" id="ProtNLM"/>
    </source>
</evidence>
<dbReference type="EMBL" id="RBLJ01000002">
    <property type="protein sequence ID" value="RKS60206.1"/>
    <property type="molecule type" value="Genomic_DNA"/>
</dbReference>
<keyword evidence="1" id="KW-1133">Transmembrane helix</keyword>
<feature type="transmembrane region" description="Helical" evidence="1">
    <location>
        <begin position="7"/>
        <end position="26"/>
    </location>
</feature>
<dbReference type="RefSeq" id="WP_015836353.1">
    <property type="nucleotide sequence ID" value="NZ_CAWLKN010000001.1"/>
</dbReference>
<name>A0ABX9SQ75_9GAMM</name>
<proteinExistence type="predicted"/>
<reference evidence="2 3" key="1">
    <citation type="submission" date="2018-10" db="EMBL/GenBank/DDBJ databases">
        <title>Genomic Encyclopedia of Archaeal and Bacterial Type Strains, Phase II (KMG-II): from individual species to whole genera.</title>
        <authorList>
            <person name="Goeker M."/>
        </authorList>
    </citation>
    <scope>NUCLEOTIDE SEQUENCE [LARGE SCALE GENOMIC DNA]</scope>
    <source>
        <strain evidence="2 3">DSM 15149</strain>
    </source>
</reference>
<gene>
    <name evidence="2" type="ORF">BDD30_2353</name>
</gene>
<keyword evidence="1" id="KW-0812">Transmembrane</keyword>
<comment type="caution">
    <text evidence="2">The sequence shown here is derived from an EMBL/GenBank/DDBJ whole genome shotgun (WGS) entry which is preliminary data.</text>
</comment>
<protein>
    <recommendedName>
        <fullName evidence="4">Bacteriophage protein</fullName>
    </recommendedName>
</protein>
<dbReference type="Proteomes" id="UP000280955">
    <property type="component" value="Unassembled WGS sequence"/>
</dbReference>
<evidence type="ECO:0000313" key="3">
    <source>
        <dbReference type="Proteomes" id="UP000280955"/>
    </source>
</evidence>
<evidence type="ECO:0000256" key="1">
    <source>
        <dbReference type="SAM" id="Phobius"/>
    </source>
</evidence>
<organism evidence="2 3">
    <name type="scientific">Photorhabdus asymbiotica</name>
    <dbReference type="NCBI Taxonomy" id="291112"/>
    <lineage>
        <taxon>Bacteria</taxon>
        <taxon>Pseudomonadati</taxon>
        <taxon>Pseudomonadota</taxon>
        <taxon>Gammaproteobacteria</taxon>
        <taxon>Enterobacterales</taxon>
        <taxon>Morganellaceae</taxon>
        <taxon>Photorhabdus</taxon>
    </lineage>
</organism>
<keyword evidence="1" id="KW-0472">Membrane</keyword>
<accession>A0ABX9SQ75</accession>
<keyword evidence="3" id="KW-1185">Reference proteome</keyword>
<evidence type="ECO:0000313" key="2">
    <source>
        <dbReference type="EMBL" id="RKS60206.1"/>
    </source>
</evidence>